<evidence type="ECO:0000256" key="9">
    <source>
        <dbReference type="ARBA" id="ARBA00022958"/>
    </source>
</evidence>
<dbReference type="GO" id="GO:0005886">
    <property type="term" value="C:plasma membrane"/>
    <property type="evidence" value="ECO:0007669"/>
    <property type="project" value="UniProtKB-SubCell"/>
</dbReference>
<evidence type="ECO:0000256" key="13">
    <source>
        <dbReference type="HAMAP-Rule" id="MF_01522"/>
    </source>
</evidence>
<evidence type="ECO:0000256" key="5">
    <source>
        <dbReference type="ARBA" id="ARBA00022519"/>
    </source>
</evidence>
<keyword evidence="10 13" id="KW-1133">Transmembrane helix</keyword>
<reference evidence="16" key="1">
    <citation type="submission" date="2021-02" db="EMBL/GenBank/DDBJ databases">
        <title>Rhodobacter shimadae sp. nov., an aerobic anoxygenic phototrophic bacterium isolated from a hot spring.</title>
        <authorList>
            <person name="Muramatsu S."/>
            <person name="Haruta S."/>
            <person name="Hirose S."/>
            <person name="Hanada S."/>
        </authorList>
    </citation>
    <scope>NUCLEOTIDE SEQUENCE</scope>
    <source>
        <strain evidence="16">N10</strain>
    </source>
</reference>
<evidence type="ECO:0000256" key="6">
    <source>
        <dbReference type="ARBA" id="ARBA00022538"/>
    </source>
</evidence>
<keyword evidence="6 13" id="KW-0633">Potassium transport</keyword>
<feature type="transmembrane region" description="Helical" evidence="13">
    <location>
        <begin position="461"/>
        <end position="479"/>
    </location>
</feature>
<keyword evidence="3 13" id="KW-0813">Transport</keyword>
<feature type="domain" description="K+ potassium transporter C-terminal" evidence="15">
    <location>
        <begin position="512"/>
        <end position="660"/>
    </location>
</feature>
<evidence type="ECO:0000256" key="4">
    <source>
        <dbReference type="ARBA" id="ARBA00022475"/>
    </source>
</evidence>
<feature type="transmembrane region" description="Helical" evidence="13">
    <location>
        <begin position="88"/>
        <end position="109"/>
    </location>
</feature>
<comment type="catalytic activity">
    <reaction evidence="13">
        <text>K(+)(in) + H(+)(in) = K(+)(out) + H(+)(out)</text>
        <dbReference type="Rhea" id="RHEA:28490"/>
        <dbReference type="ChEBI" id="CHEBI:15378"/>
        <dbReference type="ChEBI" id="CHEBI:29103"/>
    </reaction>
</comment>
<dbReference type="Proteomes" id="UP000826300">
    <property type="component" value="Chromosome"/>
</dbReference>
<feature type="transmembrane region" description="Helical" evidence="13">
    <location>
        <begin position="432"/>
        <end position="455"/>
    </location>
</feature>
<dbReference type="PANTHER" id="PTHR30540:SF79">
    <property type="entry name" value="LOW AFFINITY POTASSIUM TRANSPORT SYSTEM PROTEIN KUP"/>
    <property type="match status" value="1"/>
</dbReference>
<feature type="transmembrane region" description="Helical" evidence="13">
    <location>
        <begin position="179"/>
        <end position="196"/>
    </location>
</feature>
<dbReference type="EMBL" id="CP069370">
    <property type="protein sequence ID" value="QYZ71904.1"/>
    <property type="molecule type" value="Genomic_DNA"/>
</dbReference>
<name>A0A8G1A0A8_9RHOB</name>
<keyword evidence="5" id="KW-0997">Cell inner membrane</keyword>
<feature type="transmembrane region" description="Helical" evidence="13">
    <location>
        <begin position="402"/>
        <end position="425"/>
    </location>
</feature>
<evidence type="ECO:0000256" key="3">
    <source>
        <dbReference type="ARBA" id="ARBA00022448"/>
    </source>
</evidence>
<feature type="transmembrane region" description="Helical" evidence="13">
    <location>
        <begin position="375"/>
        <end position="396"/>
    </location>
</feature>
<dbReference type="InterPro" id="IPR023051">
    <property type="entry name" value="Kup"/>
</dbReference>
<sequence length="660" mass="71207">MTDQITPSGSSPDPKQLSLFDEDELDIADYLRQEAEPPPEHGPRQGFAALTLGAIGVVYGDIGTSPIYAFREALRPVTDADGVNRAEVLGLLSLLIWTLILIVTVKYVIFLLRADNRGEGGVLALYTLVRLAIGRRSIPVLALALMGSALFFGDAILTPAISVLSAVEGVELVMPSLDRFVVPATLVILLVLFLVQRGGTARIAVLFGPITLVWFLVLAGLGLWHIGENPEVLLAFNPLYGLRFLVSHEIVAFTVLGAVFLAVTGAEALYADLGHFGRPPIIVAWLALVFPALVLNYLGQGALVLADPATVADPFFEMAPKSALPFLVAMATAATVIAAQAVISGAFSMARGAMQLGLLPRMMIRHTAQDQSGQIYIPAINWWLLFGVMWLVIAFGSSSALASAYGIAVTGTMVITTILVILYVWQSGRLPLIGAILVALPIAVLELAFLASNLVKVADGGYVPLAIGAVMAVVMWAWWRGTQVLLARAHKQSVPLASFVRSMARTSAQVVPGTAFFLSPDPEVVPTALLHNLKHNRVLHEQVVFLTVESLRVPYAEPEERASYEKLSDRFGQVILRFGFMETPNVSRAMGAARRAGLKFDVMTSTFFLGRRRAVAAGQPGFGRALDRLYALLSRLAADPSDYYHIPRDRIVELGERVAI</sequence>
<dbReference type="InterPro" id="IPR053951">
    <property type="entry name" value="K_trans_N"/>
</dbReference>
<dbReference type="PANTHER" id="PTHR30540">
    <property type="entry name" value="OSMOTIC STRESS POTASSIUM TRANSPORTER"/>
    <property type="match status" value="1"/>
</dbReference>
<feature type="transmembrane region" description="Helical" evidence="13">
    <location>
        <begin position="47"/>
        <end position="68"/>
    </location>
</feature>
<keyword evidence="12 13" id="KW-0472">Membrane</keyword>
<feature type="transmembrane region" description="Helical" evidence="13">
    <location>
        <begin position="246"/>
        <end position="270"/>
    </location>
</feature>
<evidence type="ECO:0000313" key="17">
    <source>
        <dbReference type="Proteomes" id="UP000826300"/>
    </source>
</evidence>
<keyword evidence="7 13" id="KW-0812">Transmembrane</keyword>
<accession>A0A8G1A0A8</accession>
<dbReference type="Pfam" id="PF02705">
    <property type="entry name" value="K_trans"/>
    <property type="match status" value="1"/>
</dbReference>
<evidence type="ECO:0000256" key="7">
    <source>
        <dbReference type="ARBA" id="ARBA00022692"/>
    </source>
</evidence>
<evidence type="ECO:0000259" key="15">
    <source>
        <dbReference type="Pfam" id="PF22776"/>
    </source>
</evidence>
<feature type="domain" description="K+ potassium transporter integral membrane" evidence="14">
    <location>
        <begin position="50"/>
        <end position="501"/>
    </location>
</feature>
<keyword evidence="8 13" id="KW-0769">Symport</keyword>
<gene>
    <name evidence="13" type="primary">kup</name>
    <name evidence="16" type="ORF">JO391_08670</name>
</gene>
<dbReference type="KEGG" id="nsm:JO391_08670"/>
<keyword evidence="9 13" id="KW-0630">Potassium</keyword>
<dbReference type="InterPro" id="IPR053952">
    <property type="entry name" value="K_trans_C"/>
</dbReference>
<dbReference type="HAMAP" id="MF_01522">
    <property type="entry name" value="Kup"/>
    <property type="match status" value="1"/>
</dbReference>
<organism evidence="16 17">
    <name type="scientific">Neotabrizicola shimadae</name>
    <dbReference type="NCBI Taxonomy" id="2807096"/>
    <lineage>
        <taxon>Bacteria</taxon>
        <taxon>Pseudomonadati</taxon>
        <taxon>Pseudomonadota</taxon>
        <taxon>Alphaproteobacteria</taxon>
        <taxon>Rhodobacterales</taxon>
        <taxon>Paracoccaceae</taxon>
        <taxon>Neotabrizicola</taxon>
    </lineage>
</organism>
<comment type="subcellular location">
    <subcellularLocation>
        <location evidence="13">Cell membrane</location>
        <topology evidence="13">Multi-pass membrane protein</topology>
    </subcellularLocation>
    <subcellularLocation>
        <location evidence="1">Membrane</location>
        <topology evidence="1">Multi-pass membrane protein</topology>
    </subcellularLocation>
</comment>
<dbReference type="Pfam" id="PF22776">
    <property type="entry name" value="K_trans_C"/>
    <property type="match status" value="1"/>
</dbReference>
<comment type="function">
    <text evidence="13">Transport of potassium into the cell. Likely operates as a K(+):H(+) symporter.</text>
</comment>
<feature type="transmembrane region" description="Helical" evidence="13">
    <location>
        <begin position="282"/>
        <end position="306"/>
    </location>
</feature>
<evidence type="ECO:0000313" key="16">
    <source>
        <dbReference type="EMBL" id="QYZ71904.1"/>
    </source>
</evidence>
<evidence type="ECO:0000256" key="8">
    <source>
        <dbReference type="ARBA" id="ARBA00022847"/>
    </source>
</evidence>
<evidence type="ECO:0000256" key="2">
    <source>
        <dbReference type="ARBA" id="ARBA00007019"/>
    </source>
</evidence>
<evidence type="ECO:0000256" key="1">
    <source>
        <dbReference type="ARBA" id="ARBA00004141"/>
    </source>
</evidence>
<keyword evidence="4 13" id="KW-1003">Cell membrane</keyword>
<evidence type="ECO:0000256" key="12">
    <source>
        <dbReference type="ARBA" id="ARBA00023136"/>
    </source>
</evidence>
<evidence type="ECO:0000256" key="11">
    <source>
        <dbReference type="ARBA" id="ARBA00023065"/>
    </source>
</evidence>
<protein>
    <recommendedName>
        <fullName evidence="13">Probable potassium transport system protein Kup</fullName>
    </recommendedName>
</protein>
<dbReference type="GO" id="GO:0015293">
    <property type="term" value="F:symporter activity"/>
    <property type="evidence" value="ECO:0007669"/>
    <property type="project" value="UniProtKB-UniRule"/>
</dbReference>
<comment type="similarity">
    <text evidence="2 13">Belongs to the HAK/KUP transporter (TC 2.A.72) family.</text>
</comment>
<dbReference type="InterPro" id="IPR003855">
    <property type="entry name" value="K+_transporter"/>
</dbReference>
<dbReference type="AlphaFoldDB" id="A0A8G1A0A8"/>
<keyword evidence="17" id="KW-1185">Reference proteome</keyword>
<evidence type="ECO:0000256" key="10">
    <source>
        <dbReference type="ARBA" id="ARBA00022989"/>
    </source>
</evidence>
<evidence type="ECO:0000259" key="14">
    <source>
        <dbReference type="Pfam" id="PF02705"/>
    </source>
</evidence>
<feature type="transmembrane region" description="Helical" evidence="13">
    <location>
        <begin position="140"/>
        <end position="167"/>
    </location>
</feature>
<proteinExistence type="inferred from homology"/>
<feature type="transmembrane region" description="Helical" evidence="13">
    <location>
        <begin position="326"/>
        <end position="354"/>
    </location>
</feature>
<feature type="transmembrane region" description="Helical" evidence="13">
    <location>
        <begin position="203"/>
        <end position="226"/>
    </location>
</feature>
<keyword evidence="11 13" id="KW-0406">Ion transport</keyword>
<dbReference type="GO" id="GO:0015079">
    <property type="term" value="F:potassium ion transmembrane transporter activity"/>
    <property type="evidence" value="ECO:0007669"/>
    <property type="project" value="UniProtKB-UniRule"/>
</dbReference>